<feature type="chain" id="PRO_5046702864" evidence="2">
    <location>
        <begin position="34"/>
        <end position="582"/>
    </location>
</feature>
<dbReference type="SUPFAM" id="SSF51445">
    <property type="entry name" value="(Trans)glycosidases"/>
    <property type="match status" value="1"/>
</dbReference>
<dbReference type="PANTHER" id="PTHR42976">
    <property type="entry name" value="BIFUNCTIONAL CHITINASE/LYSOZYME-RELATED"/>
    <property type="match status" value="1"/>
</dbReference>
<dbReference type="InterPro" id="IPR008979">
    <property type="entry name" value="Galactose-bd-like_sf"/>
</dbReference>
<gene>
    <name evidence="4" type="ORF">NON19_01035</name>
</gene>
<name>A0ABT1P8A4_9ACTN</name>
<dbReference type="SUPFAM" id="SSF49785">
    <property type="entry name" value="Galactose-binding domain-like"/>
    <property type="match status" value="1"/>
</dbReference>
<comment type="caution">
    <text evidence="4">The sequence shown here is derived from an EMBL/GenBank/DDBJ whole genome shotgun (WGS) entry which is preliminary data.</text>
</comment>
<evidence type="ECO:0000256" key="2">
    <source>
        <dbReference type="SAM" id="SignalP"/>
    </source>
</evidence>
<protein>
    <submittedName>
        <fullName evidence="4">Glycosyl hydrolase family 18 protein</fullName>
    </submittedName>
</protein>
<feature type="domain" description="GH18" evidence="3">
    <location>
        <begin position="40"/>
        <end position="337"/>
    </location>
</feature>
<dbReference type="InterPro" id="IPR003305">
    <property type="entry name" value="CenC_carb-bd"/>
</dbReference>
<dbReference type="Pfam" id="PF02018">
    <property type="entry name" value="CBM_4_9"/>
    <property type="match status" value="1"/>
</dbReference>
<keyword evidence="2" id="KW-0732">Signal</keyword>
<evidence type="ECO:0000259" key="3">
    <source>
        <dbReference type="PROSITE" id="PS51910"/>
    </source>
</evidence>
<proteinExistence type="predicted"/>
<dbReference type="PROSITE" id="PS51910">
    <property type="entry name" value="GH18_2"/>
    <property type="match status" value="1"/>
</dbReference>
<dbReference type="Proteomes" id="UP001206206">
    <property type="component" value="Unassembled WGS sequence"/>
</dbReference>
<evidence type="ECO:0000313" key="5">
    <source>
        <dbReference type="Proteomes" id="UP001206206"/>
    </source>
</evidence>
<dbReference type="RefSeq" id="WP_255924588.1">
    <property type="nucleotide sequence ID" value="NZ_JANFNH010000001.1"/>
</dbReference>
<organism evidence="4 5">
    <name type="scientific">Streptantibioticus rubrisoli</name>
    <dbReference type="NCBI Taxonomy" id="1387313"/>
    <lineage>
        <taxon>Bacteria</taxon>
        <taxon>Bacillati</taxon>
        <taxon>Actinomycetota</taxon>
        <taxon>Actinomycetes</taxon>
        <taxon>Kitasatosporales</taxon>
        <taxon>Streptomycetaceae</taxon>
        <taxon>Streptantibioticus</taxon>
    </lineage>
</organism>
<accession>A0ABT1P8A4</accession>
<dbReference type="InterPro" id="IPR017853">
    <property type="entry name" value="GH"/>
</dbReference>
<dbReference type="Pfam" id="PF00704">
    <property type="entry name" value="Glyco_hydro_18"/>
    <property type="match status" value="1"/>
</dbReference>
<keyword evidence="1 4" id="KW-0378">Hydrolase</keyword>
<dbReference type="EMBL" id="JANFNH010000001">
    <property type="protein sequence ID" value="MCQ4040638.1"/>
    <property type="molecule type" value="Genomic_DNA"/>
</dbReference>
<evidence type="ECO:0000313" key="4">
    <source>
        <dbReference type="EMBL" id="MCQ4040638.1"/>
    </source>
</evidence>
<reference evidence="4 5" key="1">
    <citation type="submission" date="2022-06" db="EMBL/GenBank/DDBJ databases">
        <title>Draft genome sequence of type strain Streptomyces rubrisoli DSM 42083.</title>
        <authorList>
            <person name="Duangmal K."/>
            <person name="Klaysubun C."/>
        </authorList>
    </citation>
    <scope>NUCLEOTIDE SEQUENCE [LARGE SCALE GENOMIC DNA]</scope>
    <source>
        <strain evidence="4 5">DSM 42083</strain>
    </source>
</reference>
<dbReference type="CDD" id="cd06543">
    <property type="entry name" value="GH18_PF-ChiA-like"/>
    <property type="match status" value="1"/>
</dbReference>
<dbReference type="InterPro" id="IPR001223">
    <property type="entry name" value="Glyco_hydro18_cat"/>
</dbReference>
<sequence length="582" mass="58738">MRRIPSVRAALTAVATAAASVGLIVTGGGAAHAATPLPAHVFAPYFEAYNGDSPAALSAASGAKYLTMAFIQAASKGSCTAYWNGDTAKPIAASSFGSDIATIQSNGGDVIPSFGGYTADHTGTEIADSCTDVSAIAAAYESVITTYGVTRIDLDTEDNSLTDSAGIDRRNKAIKQVEDWAAASGRTVQFSYTLPTTTSGLADSGLAVLRNAVSNGARIDIVNIMTFDYYDGATHEMATDTENAASGLYGQLASLYPSKTPAQLWAMVGITEMPGIDDYGAAETFTTDDATTVYNWAVQKGISSLSFWALQRDNGGCPGTGGSDTCSGVAQSQWYFSHTFEPFTGGSGPVGNDFSVAVSPPSASVAPGGTASANVNTAVTSGAAQNLTLTASGAPAGVAVKLDPTSVRAGGTATLTASVSSAAAPGSYPITITGSGTSGSHTVTYTLTVTGSGGGSGAIVNGGFESGGTSPWTCQPGGTVVSSPVHSGNHALQVAPTASQTGECDQSLTLSPNTAYTLTGWVQGDYAYIGVKGAATASTWASSSGWTKLTVPFTTDSSGNVTVYVHGWYGQSDVYADDFSLG</sequence>
<evidence type="ECO:0000256" key="1">
    <source>
        <dbReference type="ARBA" id="ARBA00022801"/>
    </source>
</evidence>
<dbReference type="Gene3D" id="3.20.20.80">
    <property type="entry name" value="Glycosidases"/>
    <property type="match status" value="1"/>
</dbReference>
<dbReference type="InterPro" id="IPR052750">
    <property type="entry name" value="GH18_Chitinase"/>
</dbReference>
<keyword evidence="5" id="KW-1185">Reference proteome</keyword>
<feature type="signal peptide" evidence="2">
    <location>
        <begin position="1"/>
        <end position="33"/>
    </location>
</feature>
<dbReference type="GO" id="GO:0016787">
    <property type="term" value="F:hydrolase activity"/>
    <property type="evidence" value="ECO:0007669"/>
    <property type="project" value="UniProtKB-KW"/>
</dbReference>
<dbReference type="Gene3D" id="2.60.120.260">
    <property type="entry name" value="Galactose-binding domain-like"/>
    <property type="match status" value="1"/>
</dbReference>
<dbReference type="PANTHER" id="PTHR42976:SF1">
    <property type="entry name" value="GH18 DOMAIN-CONTAINING PROTEIN-RELATED"/>
    <property type="match status" value="1"/>
</dbReference>